<keyword evidence="3" id="KW-1185">Reference proteome</keyword>
<evidence type="ECO:0000313" key="2">
    <source>
        <dbReference type="EMBL" id="APU16990.1"/>
    </source>
</evidence>
<dbReference type="RefSeq" id="WP_075742430.1">
    <property type="nucleotide sequence ID" value="NZ_CP016076.1"/>
</dbReference>
<proteinExistence type="predicted"/>
<dbReference type="EMBL" id="CP016076">
    <property type="protein sequence ID" value="APU16990.1"/>
    <property type="molecule type" value="Genomic_DNA"/>
</dbReference>
<organism evidence="2 3">
    <name type="scientific">Actinoalloteichus fjordicus</name>
    <dbReference type="NCBI Taxonomy" id="1612552"/>
    <lineage>
        <taxon>Bacteria</taxon>
        <taxon>Bacillati</taxon>
        <taxon>Actinomycetota</taxon>
        <taxon>Actinomycetes</taxon>
        <taxon>Pseudonocardiales</taxon>
        <taxon>Pseudonocardiaceae</taxon>
        <taxon>Actinoalloteichus</taxon>
    </lineage>
</organism>
<dbReference type="InterPro" id="IPR007541">
    <property type="entry name" value="Uncharacterised_BSP"/>
</dbReference>
<evidence type="ECO:0000256" key="1">
    <source>
        <dbReference type="SAM" id="MobiDB-lite"/>
    </source>
</evidence>
<reference evidence="3" key="1">
    <citation type="submission" date="2016-06" db="EMBL/GenBank/DDBJ databases">
        <title>Complete genome sequence of Actinoalloteichus fjordicus DSM 46855 (=ADI127-17), type strain of the new species Actinoalloteichus fjordicus.</title>
        <authorList>
            <person name="Ruckert C."/>
            <person name="Nouioui I."/>
            <person name="Willmese J."/>
            <person name="van Wezel G."/>
            <person name="Klenk H.-P."/>
            <person name="Kalinowski J."/>
            <person name="Zotchev S.B."/>
        </authorList>
    </citation>
    <scope>NUCLEOTIDE SEQUENCE [LARGE SCALE GENOMIC DNA]</scope>
    <source>
        <strain evidence="3">ADI127-7</strain>
    </source>
</reference>
<feature type="region of interest" description="Disordered" evidence="1">
    <location>
        <begin position="375"/>
        <end position="394"/>
    </location>
</feature>
<feature type="region of interest" description="Disordered" evidence="1">
    <location>
        <begin position="40"/>
        <end position="72"/>
    </location>
</feature>
<gene>
    <name evidence="2" type="ORF">UA74_24880</name>
</gene>
<dbReference type="Pfam" id="PF04450">
    <property type="entry name" value="BSP"/>
    <property type="match status" value="1"/>
</dbReference>
<dbReference type="AlphaFoldDB" id="A0AAC9LIJ6"/>
<name>A0AAC9LIJ6_9PSEU</name>
<dbReference type="KEGG" id="acad:UA74_24880"/>
<sequence>MSRSRSWAAAAITAVLVTALALITLPRADRLDDHRLDGRAEAASVTASPPPLPFRSRSMTGEPSGSAADAANLTADDEAVARLLDRRARAVLDRDEQAFLATVDPAADPEFRRSEREMFANLADVPLAEWSYRLVRPAALMPPPPAVRSGPDAVAAPEVELRYALAGVDEESTGKPMAFLFVRRGAQWYVNSDTGLESQGRRTWRGPWSYGPCLVLRVRSGLVLGHPENAALTRRVADELDDAVRSVSEVWGTDWSRQAAVLLPASSEEFHAQAGHVFSLEDIAALAVADTVDTATGRATGQRVVVNPTSAARLSDTALRVVLRHEVTHVAARGQTAPGAPMWLLEGFADYVGYRDSGLSPRQIAPDLHELISGSPAADVEGSAPGTGQPPPTPPLAVPALPADGEFHEGGRRLDLAYQTSWSLLDFLATRYGETRVVNLYRRLAIQGEWAEDDVDRVLRSEFGLGRTALLADWRSMLADEFG</sequence>
<evidence type="ECO:0000313" key="3">
    <source>
        <dbReference type="Proteomes" id="UP000185511"/>
    </source>
</evidence>
<dbReference type="Proteomes" id="UP000185511">
    <property type="component" value="Chromosome"/>
</dbReference>
<protein>
    <submittedName>
        <fullName evidence="2">Peptidase MA superfamily</fullName>
    </submittedName>
</protein>
<accession>A0AAC9LIJ6</accession>